<evidence type="ECO:0000313" key="8">
    <source>
        <dbReference type="Proteomes" id="UP000001568"/>
    </source>
</evidence>
<dbReference type="SUPFAM" id="SSF55239">
    <property type="entry name" value="RuBisCO, small subunit"/>
    <property type="match status" value="1"/>
</dbReference>
<comment type="miscellaneous">
    <text evidence="4">The basic functional RuBisCO is composed of a large chain homodimer in a 'head-to-tail' conformation. In form I RuBisCO this homodimer is arranged in a barrel-like tetramer with the small subunits forming a tetrameric 'cap' on each end of the 'barrel'.</text>
</comment>
<dbReference type="GO" id="GO:0009507">
    <property type="term" value="C:chloroplast"/>
    <property type="evidence" value="ECO:0007669"/>
    <property type="project" value="UniProtKB-SubCell"/>
</dbReference>
<organism evidence="7 8">
    <name type="scientific">Ostreococcus lucimarinus (strain CCE9901)</name>
    <dbReference type="NCBI Taxonomy" id="436017"/>
    <lineage>
        <taxon>Eukaryota</taxon>
        <taxon>Viridiplantae</taxon>
        <taxon>Chlorophyta</taxon>
        <taxon>Mamiellophyceae</taxon>
        <taxon>Mamiellales</taxon>
        <taxon>Bathycoccaceae</taxon>
        <taxon>Ostreococcus</taxon>
    </lineage>
</organism>
<keyword evidence="3 4" id="KW-0120">Carbon dioxide fixation</keyword>
<dbReference type="GO" id="GO:0019253">
    <property type="term" value="P:reductive pentose-phosphate cycle"/>
    <property type="evidence" value="ECO:0007669"/>
    <property type="project" value="UniProtKB-UniRule"/>
</dbReference>
<evidence type="ECO:0000313" key="7">
    <source>
        <dbReference type="EMBL" id="ABP00482.1"/>
    </source>
</evidence>
<comment type="similarity">
    <text evidence="4 5">Belongs to the RuBisCO small chain family.</text>
</comment>
<dbReference type="AlphaFoldDB" id="A4SA22"/>
<dbReference type="OrthoDB" id="494915at2759"/>
<dbReference type="HAMAP" id="MF_00859">
    <property type="entry name" value="RuBisCO_S_bact"/>
    <property type="match status" value="1"/>
</dbReference>
<keyword evidence="8" id="KW-1185">Reference proteome</keyword>
<keyword evidence="4 5" id="KW-0601">Photorespiration</keyword>
<dbReference type="OMA" id="HGNKMFE"/>
<keyword evidence="4" id="KW-0150">Chloroplast</keyword>
<reference evidence="7 8" key="1">
    <citation type="journal article" date="2007" name="Proc. Natl. Acad. Sci. U.S.A.">
        <title>The tiny eukaryote Ostreococcus provides genomic insights into the paradox of plankton speciation.</title>
        <authorList>
            <person name="Palenik B."/>
            <person name="Grimwood J."/>
            <person name="Aerts A."/>
            <person name="Rouze P."/>
            <person name="Salamov A."/>
            <person name="Putnam N."/>
            <person name="Dupont C."/>
            <person name="Jorgensen R."/>
            <person name="Derelle E."/>
            <person name="Rombauts S."/>
            <person name="Zhou K."/>
            <person name="Otillar R."/>
            <person name="Merchant S.S."/>
            <person name="Podell S."/>
            <person name="Gaasterland T."/>
            <person name="Napoli C."/>
            <person name="Gendler K."/>
            <person name="Manuell A."/>
            <person name="Tai V."/>
            <person name="Vallon O."/>
            <person name="Piganeau G."/>
            <person name="Jancek S."/>
            <person name="Heijde M."/>
            <person name="Jabbari K."/>
            <person name="Bowler C."/>
            <person name="Lohr M."/>
            <person name="Robbens S."/>
            <person name="Werner G."/>
            <person name="Dubchak I."/>
            <person name="Pazour G.J."/>
            <person name="Ren Q."/>
            <person name="Paulsen I."/>
            <person name="Delwiche C."/>
            <person name="Schmutz J."/>
            <person name="Rokhsar D."/>
            <person name="Van de Peer Y."/>
            <person name="Moreau H."/>
            <person name="Grigoriev I.V."/>
        </authorList>
    </citation>
    <scope>NUCLEOTIDE SEQUENCE [LARGE SCALE GENOMIC DNA]</scope>
    <source>
        <strain evidence="7 8">CCE9901</strain>
    </source>
</reference>
<comment type="subunit">
    <text evidence="4 5">Heterohexadecamer of 8 large and 8 small subunits.</text>
</comment>
<comment type="function">
    <text evidence="4 5">RuBisCO catalyzes two reactions: the carboxylation of D-ribulose 1,5-bisphosphate, the primary event in carbon dioxide fixation, as well as the oxidative fragmentation of the pentose substrate. Both reactions occur simultaneously and in competition at the same active site. Although the small subunit is not catalytic it is essential for maximal activity.</text>
</comment>
<feature type="domain" description="Ribulose bisphosphate carboxylase small subunit" evidence="6">
    <location>
        <begin position="38"/>
        <end position="154"/>
    </location>
</feature>
<dbReference type="CDD" id="cd03527">
    <property type="entry name" value="RuBisCO_small"/>
    <property type="match status" value="1"/>
</dbReference>
<dbReference type="GO" id="GO:0016984">
    <property type="term" value="F:ribulose-bisphosphate carboxylase activity"/>
    <property type="evidence" value="ECO:0007669"/>
    <property type="project" value="UniProtKB-UniRule"/>
</dbReference>
<accession>A4SA22</accession>
<sequence length="169" mass="18858">MSAITQASAQVAKTVAVTTGKVANAKSMMIWRPHGNKMFETFSFLPPLSDAEISKQVQYLLNNGWTPCIEFEDSAHAYTDGHGWANMDTSINAGYYDNRYWVMWKLPMYGCQNPDEVIAEINTCIKCFPDCYVRVAGFDNIKQVQCSAFLAHRPASEAACAVDQRQVQG</sequence>
<dbReference type="HOGENOM" id="CLU_098114_2_0_1"/>
<dbReference type="InterPro" id="IPR000894">
    <property type="entry name" value="RuBisCO_ssu_dom"/>
</dbReference>
<dbReference type="GO" id="GO:0009853">
    <property type="term" value="P:photorespiration"/>
    <property type="evidence" value="ECO:0007669"/>
    <property type="project" value="UniProtKB-UniRule"/>
</dbReference>
<dbReference type="eggNOG" id="ENOG502QT0M">
    <property type="taxonomic scope" value="Eukaryota"/>
</dbReference>
<dbReference type="InterPro" id="IPR024681">
    <property type="entry name" value="RuBisCO_ssu"/>
</dbReference>
<dbReference type="RefSeq" id="XP_001422165.1">
    <property type="nucleotide sequence ID" value="XM_001422128.1"/>
</dbReference>
<name>A4SA22_OSTLU</name>
<dbReference type="Gramene" id="ABP00482">
    <property type="protein sequence ID" value="ABP00482"/>
    <property type="gene ID" value="OSTLU_28400"/>
</dbReference>
<dbReference type="SMART" id="SM00961">
    <property type="entry name" value="RuBisCO_small"/>
    <property type="match status" value="1"/>
</dbReference>
<dbReference type="KEGG" id="olu:OSTLU_28400"/>
<dbReference type="Gene3D" id="3.30.190.10">
    <property type="entry name" value="Ribulose bisphosphate carboxylase, small subunit"/>
    <property type="match status" value="1"/>
</dbReference>
<keyword evidence="4 5" id="KW-0934">Plastid</keyword>
<evidence type="ECO:0000256" key="4">
    <source>
        <dbReference type="HAMAP-Rule" id="MF_00860"/>
    </source>
</evidence>
<gene>
    <name evidence="4" type="primary">RBCS</name>
    <name evidence="7" type="ORF">OSTLU_28400</name>
</gene>
<dbReference type="InterPro" id="IPR036385">
    <property type="entry name" value="RuBisCO_ssu_sf"/>
</dbReference>
<dbReference type="EMBL" id="CP000597">
    <property type="protein sequence ID" value="ABP00482.1"/>
    <property type="molecule type" value="Genomic_DNA"/>
</dbReference>
<dbReference type="Proteomes" id="UP000001568">
    <property type="component" value="Chromosome 17"/>
</dbReference>
<dbReference type="PANTHER" id="PTHR31262">
    <property type="entry name" value="RIBULOSE BISPHOSPHATE CARBOXYLASE SMALL CHAIN 1, CHLOROPLASTIC"/>
    <property type="match status" value="1"/>
</dbReference>
<evidence type="ECO:0000259" key="6">
    <source>
        <dbReference type="SMART" id="SM00961"/>
    </source>
</evidence>
<proteinExistence type="inferred from homology"/>
<evidence type="ECO:0000256" key="5">
    <source>
        <dbReference type="RuleBase" id="RU003627"/>
    </source>
</evidence>
<comment type="subcellular location">
    <subcellularLocation>
        <location evidence="4">Plastid</location>
        <location evidence="4">Chloroplast</location>
    </subcellularLocation>
</comment>
<evidence type="ECO:0000256" key="1">
    <source>
        <dbReference type="ARBA" id="ARBA00022531"/>
    </source>
</evidence>
<evidence type="ECO:0000256" key="2">
    <source>
        <dbReference type="ARBA" id="ARBA00022567"/>
    </source>
</evidence>
<protein>
    <recommendedName>
        <fullName evidence="4">Ribulose bisphosphate carboxylase small subunit, chloroplastic</fullName>
        <shortName evidence="4">RuBisCO small subunit</shortName>
    </recommendedName>
</protein>
<dbReference type="STRING" id="436017.A4SA22"/>
<dbReference type="PRINTS" id="PR00152">
    <property type="entry name" value="RUBISCOSMALL"/>
</dbReference>
<keyword evidence="2 4" id="KW-0113">Calvin cycle</keyword>
<dbReference type="GeneID" id="5006329"/>
<dbReference type="Pfam" id="PF00101">
    <property type="entry name" value="RuBisCO_small"/>
    <property type="match status" value="1"/>
</dbReference>
<evidence type="ECO:0000256" key="3">
    <source>
        <dbReference type="ARBA" id="ARBA00023300"/>
    </source>
</evidence>
<keyword evidence="1 4" id="KW-0602">Photosynthesis</keyword>